<evidence type="ECO:0000313" key="2">
    <source>
        <dbReference type="EMBL" id="SFQ26414.1"/>
    </source>
</evidence>
<evidence type="ECO:0000313" key="3">
    <source>
        <dbReference type="Proteomes" id="UP000243106"/>
    </source>
</evidence>
<gene>
    <name evidence="2" type="ORF">SAMN05421853_103114</name>
</gene>
<evidence type="ECO:0000259" key="1">
    <source>
        <dbReference type="Pfam" id="PF19834"/>
    </source>
</evidence>
<dbReference type="EMBL" id="FOXV01000003">
    <property type="protein sequence ID" value="SFQ26414.1"/>
    <property type="molecule type" value="Genomic_DNA"/>
</dbReference>
<dbReference type="STRING" id="93684.SAMN05421853_103114"/>
<keyword evidence="3" id="KW-1185">Reference proteome</keyword>
<proteinExistence type="predicted"/>
<sequence length="154" mass="17768">MRANPSPRPSAGPPRHLFDFEGCWRFRRKILDRTLGQLSQGQGSVNLVRDGEGLIYDEEITLSLPGQKPITGTRRYLWTAHPRGVEIFFDDGRPFHLMDLSEPQPSDLHDCAPDRYQVIYDLADWPVWGAVWEVRGPRKDYRMDTLFVRAKGSE</sequence>
<reference evidence="3" key="1">
    <citation type="submission" date="2016-10" db="EMBL/GenBank/DDBJ databases">
        <authorList>
            <person name="Varghese N."/>
            <person name="Submissions S."/>
        </authorList>
    </citation>
    <scope>NUCLEOTIDE SEQUENCE [LARGE SCALE GENOMIC DNA]</scope>
    <source>
        <strain evidence="3">JCM 10271</strain>
    </source>
</reference>
<dbReference type="RefSeq" id="WP_245760191.1">
    <property type="nucleotide sequence ID" value="NZ_FOXV01000003.1"/>
</dbReference>
<organism evidence="2 3">
    <name type="scientific">Roseivivax halotolerans</name>
    <dbReference type="NCBI Taxonomy" id="93684"/>
    <lineage>
        <taxon>Bacteria</taxon>
        <taxon>Pseudomonadati</taxon>
        <taxon>Pseudomonadota</taxon>
        <taxon>Alphaproteobacteria</taxon>
        <taxon>Rhodobacterales</taxon>
        <taxon>Roseobacteraceae</taxon>
        <taxon>Roseivivax</taxon>
    </lineage>
</organism>
<feature type="domain" description="DUF6314" evidence="1">
    <location>
        <begin position="20"/>
        <end position="149"/>
    </location>
</feature>
<protein>
    <recommendedName>
        <fullName evidence="1">DUF6314 domain-containing protein</fullName>
    </recommendedName>
</protein>
<dbReference type="Pfam" id="PF19834">
    <property type="entry name" value="DUF6314"/>
    <property type="match status" value="1"/>
</dbReference>
<name>A0A1I5X3D4_9RHOB</name>
<accession>A0A1I5X3D4</accession>
<dbReference type="AlphaFoldDB" id="A0A1I5X3D4"/>
<dbReference type="Proteomes" id="UP000243106">
    <property type="component" value="Unassembled WGS sequence"/>
</dbReference>
<dbReference type="InterPro" id="IPR045632">
    <property type="entry name" value="DUF6314"/>
</dbReference>